<dbReference type="InterPro" id="IPR017587">
    <property type="entry name" value="YqeC"/>
</dbReference>
<gene>
    <name evidence="2" type="ORF">DEACI_0990</name>
    <name evidence="1" type="ORF">DEACI_1061</name>
</gene>
<dbReference type="Proteomes" id="UP001071230">
    <property type="component" value="Unassembled WGS sequence"/>
</dbReference>
<reference evidence="1" key="2">
    <citation type="submission" date="2020-01" db="EMBL/GenBank/DDBJ databases">
        <authorList>
            <person name="Hornung B."/>
        </authorList>
    </citation>
    <scope>NUCLEOTIDE SEQUENCE</scope>
    <source>
        <strain evidence="1">PacBioINE</strain>
    </source>
</reference>
<name>A0A8S0W256_9FIRM</name>
<evidence type="ECO:0000313" key="1">
    <source>
        <dbReference type="EMBL" id="CAA7600408.1"/>
    </source>
</evidence>
<sequence length="263" mass="29148">MTTAAGGLWDMCHRAGVITFVGAGGKTTAVRQVTEEIDRSGFSVIASTTTKVFPDCRFGLWRSGDVPPGSEAASPCFWYAEYIEDEGKWRGPSVQTLDRAVAAQRQAGVGKSCWVIEGDGARGKKLKLWRTDEPQIPRLTECAVLVFSSGLWGNLIRERDVHRAEIFPALTGSIWNAGVTWRYLRISPVFNSLYRDMAWVVFANGPVFPKAPGNGMSEGAVLSRLGDLSRTEPDWLRRVEGPRHLRLAMGDAKEGRALWYDLW</sequence>
<dbReference type="Pfam" id="PF19842">
    <property type="entry name" value="YqeC"/>
    <property type="match status" value="1"/>
</dbReference>
<dbReference type="EMBL" id="LR746496">
    <property type="protein sequence ID" value="CAA7600408.1"/>
    <property type="molecule type" value="Genomic_DNA"/>
</dbReference>
<dbReference type="RefSeq" id="WP_240984089.1">
    <property type="nucleotide sequence ID" value="NZ_CDGJ01000032.1"/>
</dbReference>
<proteinExistence type="predicted"/>
<protein>
    <submittedName>
        <fullName evidence="1 2">Selenium-dependent hydroxylase accessory protein YqeC</fullName>
    </submittedName>
</protein>
<evidence type="ECO:0000313" key="2">
    <source>
        <dbReference type="EMBL" id="CEJ06542.1"/>
    </source>
</evidence>
<dbReference type="NCBIfam" id="TIGR03172">
    <property type="entry name" value="selenium cofactor biosynthesis protein YqeC"/>
    <property type="match status" value="1"/>
</dbReference>
<evidence type="ECO:0000313" key="3">
    <source>
        <dbReference type="Proteomes" id="UP001071230"/>
    </source>
</evidence>
<dbReference type="Proteomes" id="UP000836597">
    <property type="component" value="Chromosome"/>
</dbReference>
<dbReference type="AlphaFoldDB" id="A0A8S0W256"/>
<reference evidence="2" key="1">
    <citation type="submission" date="2014-11" db="EMBL/GenBank/DDBJ databases">
        <authorList>
            <person name="Hornung B.V."/>
        </authorList>
    </citation>
    <scope>NUCLEOTIDE SEQUENCE</scope>
    <source>
        <strain evidence="2">INE</strain>
    </source>
</reference>
<accession>A0A8S0W256</accession>
<keyword evidence="3" id="KW-1185">Reference proteome</keyword>
<dbReference type="EMBL" id="CDGJ01000032">
    <property type="protein sequence ID" value="CEJ06542.1"/>
    <property type="molecule type" value="Genomic_DNA"/>
</dbReference>
<dbReference type="KEGG" id="aacx:DEACI_1061"/>
<organism evidence="1">
    <name type="scientific">Acididesulfobacillus acetoxydans</name>
    <dbReference type="NCBI Taxonomy" id="1561005"/>
    <lineage>
        <taxon>Bacteria</taxon>
        <taxon>Bacillati</taxon>
        <taxon>Bacillota</taxon>
        <taxon>Clostridia</taxon>
        <taxon>Eubacteriales</taxon>
        <taxon>Peptococcaceae</taxon>
        <taxon>Acididesulfobacillus</taxon>
    </lineage>
</organism>